<comment type="caution">
    <text evidence="3">The sequence shown here is derived from an EMBL/GenBank/DDBJ whole genome shotgun (WGS) entry which is preliminary data.</text>
</comment>
<evidence type="ECO:0000256" key="1">
    <source>
        <dbReference type="SAM" id="MobiDB-lite"/>
    </source>
</evidence>
<keyword evidence="2" id="KW-0472">Membrane</keyword>
<gene>
    <name evidence="3" type="ORF">A2628_04575</name>
</gene>
<keyword evidence="2" id="KW-1133">Transmembrane helix</keyword>
<evidence type="ECO:0000313" key="4">
    <source>
        <dbReference type="Proteomes" id="UP000179221"/>
    </source>
</evidence>
<organism evidence="3 4">
    <name type="scientific">Candidatus Woesebacteria bacterium RIFCSPHIGHO2_01_FULL_40_22</name>
    <dbReference type="NCBI Taxonomy" id="1802499"/>
    <lineage>
        <taxon>Bacteria</taxon>
        <taxon>Candidatus Woeseibacteriota</taxon>
    </lineage>
</organism>
<accession>A0A1F7YHZ5</accession>
<feature type="region of interest" description="Disordered" evidence="1">
    <location>
        <begin position="53"/>
        <end position="74"/>
    </location>
</feature>
<protein>
    <submittedName>
        <fullName evidence="3">Uncharacterized protein</fullName>
    </submittedName>
</protein>
<reference evidence="3 4" key="1">
    <citation type="journal article" date="2016" name="Nat. Commun.">
        <title>Thousands of microbial genomes shed light on interconnected biogeochemical processes in an aquifer system.</title>
        <authorList>
            <person name="Anantharaman K."/>
            <person name="Brown C.T."/>
            <person name="Hug L.A."/>
            <person name="Sharon I."/>
            <person name="Castelle C.J."/>
            <person name="Probst A.J."/>
            <person name="Thomas B.C."/>
            <person name="Singh A."/>
            <person name="Wilkins M.J."/>
            <person name="Karaoz U."/>
            <person name="Brodie E.L."/>
            <person name="Williams K.H."/>
            <person name="Hubbard S.S."/>
            <person name="Banfield J.F."/>
        </authorList>
    </citation>
    <scope>NUCLEOTIDE SEQUENCE [LARGE SCALE GENOMIC DNA]</scope>
</reference>
<dbReference type="Proteomes" id="UP000179221">
    <property type="component" value="Unassembled WGS sequence"/>
</dbReference>
<keyword evidence="2" id="KW-0812">Transmembrane</keyword>
<sequence length="136" mass="14997">MFKPPHKKIIKTKEKLLYPSLIILLLTVISYFILVKIRVNRFLSTQGLTSLPTPTQSLNPSPTQKPNITPTPSEKSGGCFIGGCNGEICADEKMASPCIYKPEFACYKKAVCERQDNGSCGWTQTEESITCFGASM</sequence>
<evidence type="ECO:0000313" key="3">
    <source>
        <dbReference type="EMBL" id="OGM26800.1"/>
    </source>
</evidence>
<dbReference type="EMBL" id="MGGL01000009">
    <property type="protein sequence ID" value="OGM26800.1"/>
    <property type="molecule type" value="Genomic_DNA"/>
</dbReference>
<evidence type="ECO:0000256" key="2">
    <source>
        <dbReference type="SAM" id="Phobius"/>
    </source>
</evidence>
<feature type="transmembrane region" description="Helical" evidence="2">
    <location>
        <begin position="16"/>
        <end position="34"/>
    </location>
</feature>
<proteinExistence type="predicted"/>
<name>A0A1F7YHZ5_9BACT</name>
<dbReference type="AlphaFoldDB" id="A0A1F7YHZ5"/>